<keyword evidence="2" id="KW-1185">Reference proteome</keyword>
<dbReference type="Proteomes" id="UP001500235">
    <property type="component" value="Unassembled WGS sequence"/>
</dbReference>
<evidence type="ECO:0000313" key="1">
    <source>
        <dbReference type="EMBL" id="GAA4017951.1"/>
    </source>
</evidence>
<reference evidence="2" key="1">
    <citation type="journal article" date="2019" name="Int. J. Syst. Evol. Microbiol.">
        <title>The Global Catalogue of Microorganisms (GCM) 10K type strain sequencing project: providing services to taxonomists for standard genome sequencing and annotation.</title>
        <authorList>
            <consortium name="The Broad Institute Genomics Platform"/>
            <consortium name="The Broad Institute Genome Sequencing Center for Infectious Disease"/>
            <person name="Wu L."/>
            <person name="Ma J."/>
        </authorList>
    </citation>
    <scope>NUCLEOTIDE SEQUENCE [LARGE SCALE GENOMIC DNA]</scope>
    <source>
        <strain evidence="2">JCM 17563</strain>
    </source>
</reference>
<proteinExistence type="predicted"/>
<name>A0ABP7SXF0_9SPHN</name>
<organism evidence="1 2">
    <name type="scientific">Sphingomonas swuensis</name>
    <dbReference type="NCBI Taxonomy" id="977800"/>
    <lineage>
        <taxon>Bacteria</taxon>
        <taxon>Pseudomonadati</taxon>
        <taxon>Pseudomonadota</taxon>
        <taxon>Alphaproteobacteria</taxon>
        <taxon>Sphingomonadales</taxon>
        <taxon>Sphingomonadaceae</taxon>
        <taxon>Sphingomonas</taxon>
    </lineage>
</organism>
<evidence type="ECO:0008006" key="3">
    <source>
        <dbReference type="Google" id="ProtNLM"/>
    </source>
</evidence>
<comment type="caution">
    <text evidence="1">The sequence shown here is derived from an EMBL/GenBank/DDBJ whole genome shotgun (WGS) entry which is preliminary data.</text>
</comment>
<sequence length="89" mass="10289">MDTLHVLGGVILQLVLALLLRTSIASWRPWTVLLLLELANETYDLWFERWPSLPMQLVEGLRDLIGTMLLPTLLMLVARRRPWLLGERA</sequence>
<gene>
    <name evidence="1" type="ORF">GCM10022280_16620</name>
</gene>
<protein>
    <recommendedName>
        <fullName evidence="3">VanZ-like domain-containing protein</fullName>
    </recommendedName>
</protein>
<evidence type="ECO:0000313" key="2">
    <source>
        <dbReference type="Proteomes" id="UP001500235"/>
    </source>
</evidence>
<dbReference type="EMBL" id="BAABBQ010000001">
    <property type="protein sequence ID" value="GAA4017951.1"/>
    <property type="molecule type" value="Genomic_DNA"/>
</dbReference>
<accession>A0ABP7SXF0</accession>